<evidence type="ECO:0000313" key="2">
    <source>
        <dbReference type="Proteomes" id="UP000231034"/>
    </source>
</evidence>
<dbReference type="EMBL" id="PFVR01000091">
    <property type="protein sequence ID" value="PJA84068.1"/>
    <property type="molecule type" value="Genomic_DNA"/>
</dbReference>
<dbReference type="InterPro" id="IPR027417">
    <property type="entry name" value="P-loop_NTPase"/>
</dbReference>
<dbReference type="Pfam" id="PF13177">
    <property type="entry name" value="DNA_pol3_delta2"/>
    <property type="match status" value="1"/>
</dbReference>
<dbReference type="Proteomes" id="UP000231034">
    <property type="component" value="Unassembled WGS sequence"/>
</dbReference>
<reference evidence="2" key="1">
    <citation type="submission" date="2017-09" db="EMBL/GenBank/DDBJ databases">
        <title>Depth-based differentiation of microbial function through sediment-hosted aquifers and enrichment of novel symbionts in the deep terrestrial subsurface.</title>
        <authorList>
            <person name="Probst A.J."/>
            <person name="Ladd B."/>
            <person name="Jarett J.K."/>
            <person name="Geller-Mcgrath D.E."/>
            <person name="Sieber C.M.K."/>
            <person name="Emerson J.B."/>
            <person name="Anantharaman K."/>
            <person name="Thomas B.C."/>
            <person name="Malmstrom R."/>
            <person name="Stieglmeier M."/>
            <person name="Klingl A."/>
            <person name="Woyke T."/>
            <person name="Ryan C.M."/>
            <person name="Banfield J.F."/>
        </authorList>
    </citation>
    <scope>NUCLEOTIDE SEQUENCE [LARGE SCALE GENOMIC DNA]</scope>
</reference>
<dbReference type="AlphaFoldDB" id="A0A2M7Z4G6"/>
<dbReference type="InterPro" id="IPR050238">
    <property type="entry name" value="DNA_Rep/Repair_Clamp_Loader"/>
</dbReference>
<organism evidence="1 2">
    <name type="scientific">Candidatus Nealsonbacteria bacterium CG_4_9_14_3_um_filter_37_13</name>
    <dbReference type="NCBI Taxonomy" id="1974695"/>
    <lineage>
        <taxon>Bacteria</taxon>
        <taxon>Candidatus Nealsoniibacteriota</taxon>
    </lineage>
</organism>
<evidence type="ECO:0000313" key="1">
    <source>
        <dbReference type="EMBL" id="PJA84068.1"/>
    </source>
</evidence>
<dbReference type="Gene3D" id="3.40.50.300">
    <property type="entry name" value="P-loop containing nucleotide triphosphate hydrolases"/>
    <property type="match status" value="1"/>
</dbReference>
<dbReference type="SUPFAM" id="SSF52540">
    <property type="entry name" value="P-loop containing nucleoside triphosphate hydrolases"/>
    <property type="match status" value="1"/>
</dbReference>
<feature type="non-terminal residue" evidence="1">
    <location>
        <position position="291"/>
    </location>
</feature>
<dbReference type="PANTHER" id="PTHR11669:SF8">
    <property type="entry name" value="DNA POLYMERASE III SUBUNIT DELTA"/>
    <property type="match status" value="1"/>
</dbReference>
<sequence>MIVGHQKQWQFLKKSAELGRLSHAYLFTGQEKLGKKTVALEWISLLFGQPSTRLLMGVHPDFILITPIQKEIQISQIKDLNYRLSLRPYLASFKTAIIDQAHSMNQEAQNCFLKTLEEPRGNTILILISEYPEFLFSTIRSRSEIIKFYPLAKKEIENYLKEQGVEEKKAQVISQISQGKPGKAIDFLYLPQKLKEREALLNELIKLTKLDLTSRFQYAQKISQMPDLKEILNIWLSYFRENLISSLNSKVAPWKIGRLAKILEKIQETFFLISTTNVNPRLALETLMLEL</sequence>
<evidence type="ECO:0008006" key="3">
    <source>
        <dbReference type="Google" id="ProtNLM"/>
    </source>
</evidence>
<dbReference type="GO" id="GO:0006261">
    <property type="term" value="P:DNA-templated DNA replication"/>
    <property type="evidence" value="ECO:0007669"/>
    <property type="project" value="TreeGrafter"/>
</dbReference>
<proteinExistence type="predicted"/>
<protein>
    <recommendedName>
        <fullName evidence="3">DNA polymerase III subunit delta</fullName>
    </recommendedName>
</protein>
<accession>A0A2M7Z4G6</accession>
<gene>
    <name evidence="1" type="ORF">CO145_02520</name>
</gene>
<dbReference type="PANTHER" id="PTHR11669">
    <property type="entry name" value="REPLICATION FACTOR C / DNA POLYMERASE III GAMMA-TAU SUBUNIT"/>
    <property type="match status" value="1"/>
</dbReference>
<name>A0A2M7Z4G6_9BACT</name>
<comment type="caution">
    <text evidence="1">The sequence shown here is derived from an EMBL/GenBank/DDBJ whole genome shotgun (WGS) entry which is preliminary data.</text>
</comment>